<gene>
    <name evidence="2" type="ORF">D3H66_08535</name>
</gene>
<evidence type="ECO:0000256" key="1">
    <source>
        <dbReference type="SAM" id="Phobius"/>
    </source>
</evidence>
<feature type="transmembrane region" description="Helical" evidence="1">
    <location>
        <begin position="175"/>
        <end position="206"/>
    </location>
</feature>
<dbReference type="EMBL" id="VTZD01000011">
    <property type="protein sequence ID" value="KAA1144458.1"/>
    <property type="molecule type" value="Genomic_DNA"/>
</dbReference>
<dbReference type="RefSeq" id="WP_149607504.1">
    <property type="nucleotide sequence ID" value="NZ_JAMWIT010000002.1"/>
</dbReference>
<sequence length="388" mass="44275">MPTACKTQESHSLIFHGKGSSFFIICLVNVILSVITCGIFLPWAIVRCRRYIFENMELRGARFDYHAKGRDIFISWIAITVIMVLLSFIEFALTHSETIVFVPWIFILTLPFMMVKSLGYHAAMTSLNNVRFGFQCSMLRAWWILIGMPVLVLVLMSIVFIGLMQLLWPSDLEPMVSLIVCLIVLFVIAIFMLNGVVYRNWIMLFANNYKFGIHRFTINIKASRCTIILLISLIIQTPFIAVIVNIMNSLFHDIYNYGLFALLSGAQRTLTLTYLLYFVGILFSSAYAFSALRNYTFNHLALAGSIHFHSSLRFTRVALYLLLITFITMITCGLAYPWLRIRLLRYQIEQTVVIGNLDELDLTNDDIPLDTGAFAIISRGTATALPFM</sequence>
<comment type="caution">
    <text evidence="2">The sequence shown here is derived from an EMBL/GenBank/DDBJ whole genome shotgun (WGS) entry which is preliminary data.</text>
</comment>
<feature type="transmembrane region" description="Helical" evidence="1">
    <location>
        <begin position="22"/>
        <end position="46"/>
    </location>
</feature>
<feature type="transmembrane region" description="Helical" evidence="1">
    <location>
        <begin position="271"/>
        <end position="292"/>
    </location>
</feature>
<evidence type="ECO:0000313" key="3">
    <source>
        <dbReference type="Proteomes" id="UP000323297"/>
    </source>
</evidence>
<accession>A0A5B0T2X8</accession>
<dbReference type="InterPro" id="IPR010295">
    <property type="entry name" value="DUF898"/>
</dbReference>
<keyword evidence="1" id="KW-0812">Transmembrane</keyword>
<feature type="transmembrane region" description="Helical" evidence="1">
    <location>
        <begin position="227"/>
        <end position="251"/>
    </location>
</feature>
<feature type="transmembrane region" description="Helical" evidence="1">
    <location>
        <begin position="72"/>
        <end position="93"/>
    </location>
</feature>
<keyword evidence="1" id="KW-0472">Membrane</keyword>
<proteinExistence type="predicted"/>
<feature type="transmembrane region" description="Helical" evidence="1">
    <location>
        <begin position="141"/>
        <end position="163"/>
    </location>
</feature>
<evidence type="ECO:0000313" key="2">
    <source>
        <dbReference type="EMBL" id="KAA1144458.1"/>
    </source>
</evidence>
<feature type="transmembrane region" description="Helical" evidence="1">
    <location>
        <begin position="99"/>
        <end position="120"/>
    </location>
</feature>
<feature type="transmembrane region" description="Helical" evidence="1">
    <location>
        <begin position="317"/>
        <end position="339"/>
    </location>
</feature>
<reference evidence="2 3" key="1">
    <citation type="submission" date="2019-08" db="EMBL/GenBank/DDBJ databases">
        <title>Draft genome sequence of Citrobacter portucalensis strain isolated from green turtle.</title>
        <authorList>
            <person name="Fernandes M.R."/>
            <person name="Sellera F.P."/>
            <person name="Goldeberg D.W."/>
            <person name="Costa D.C."/>
            <person name="Lincopan N."/>
        </authorList>
    </citation>
    <scope>NUCLEOTIDE SEQUENCE [LARGE SCALE GENOMIC DNA]</scope>
    <source>
        <strain evidence="2 3">TV06</strain>
    </source>
</reference>
<name>A0A5B0T2X8_9ENTR</name>
<organism evidence="2 3">
    <name type="scientific">Citrobacter portucalensis</name>
    <dbReference type="NCBI Taxonomy" id="1639133"/>
    <lineage>
        <taxon>Bacteria</taxon>
        <taxon>Pseudomonadati</taxon>
        <taxon>Pseudomonadota</taxon>
        <taxon>Gammaproteobacteria</taxon>
        <taxon>Enterobacterales</taxon>
        <taxon>Enterobacteriaceae</taxon>
        <taxon>Citrobacter</taxon>
        <taxon>Citrobacter freundii complex</taxon>
    </lineage>
</organism>
<dbReference type="AlphaFoldDB" id="A0A5B0T2X8"/>
<dbReference type="Pfam" id="PF05987">
    <property type="entry name" value="DUF898"/>
    <property type="match status" value="1"/>
</dbReference>
<protein>
    <submittedName>
        <fullName evidence="2">DUF898 family protein</fullName>
    </submittedName>
</protein>
<dbReference type="Proteomes" id="UP000323297">
    <property type="component" value="Unassembled WGS sequence"/>
</dbReference>
<keyword evidence="1" id="KW-1133">Transmembrane helix</keyword>